<evidence type="ECO:0000313" key="8">
    <source>
        <dbReference type="EMBL" id="CAB4701792.1"/>
    </source>
</evidence>
<dbReference type="GO" id="GO:0071555">
    <property type="term" value="P:cell wall organization"/>
    <property type="evidence" value="ECO:0007669"/>
    <property type="project" value="TreeGrafter"/>
</dbReference>
<dbReference type="EMBL" id="CAFBQF010000026">
    <property type="protein sequence ID" value="CAB5048380.1"/>
    <property type="molecule type" value="Genomic_DNA"/>
</dbReference>
<reference evidence="11" key="1">
    <citation type="submission" date="2020-05" db="EMBL/GenBank/DDBJ databases">
        <authorList>
            <person name="Chiriac C."/>
            <person name="Salcher M."/>
            <person name="Ghai R."/>
            <person name="Kavagutti S V."/>
        </authorList>
    </citation>
    <scope>NUCLEOTIDE SEQUENCE</scope>
</reference>
<evidence type="ECO:0000313" key="12">
    <source>
        <dbReference type="EMBL" id="CAB5048380.1"/>
    </source>
</evidence>
<evidence type="ECO:0000256" key="7">
    <source>
        <dbReference type="SAM" id="Phobius"/>
    </source>
</evidence>
<feature type="transmembrane region" description="Helical" evidence="7">
    <location>
        <begin position="437"/>
        <end position="456"/>
    </location>
</feature>
<dbReference type="PANTHER" id="PTHR22926">
    <property type="entry name" value="PHOSPHO-N-ACETYLMURAMOYL-PENTAPEPTIDE-TRANSFERASE"/>
    <property type="match status" value="1"/>
</dbReference>
<keyword evidence="3" id="KW-0808">Transferase</keyword>
<evidence type="ECO:0000256" key="2">
    <source>
        <dbReference type="ARBA" id="ARBA00022475"/>
    </source>
</evidence>
<dbReference type="PANTHER" id="PTHR22926:SF3">
    <property type="entry name" value="UNDECAPRENYL-PHOSPHATE ALPHA-N-ACETYLGLUCOSAMINYL 1-PHOSPHATE TRANSFERASE"/>
    <property type="match status" value="1"/>
</dbReference>
<dbReference type="GO" id="GO:0005886">
    <property type="term" value="C:plasma membrane"/>
    <property type="evidence" value="ECO:0007669"/>
    <property type="project" value="UniProtKB-SubCell"/>
</dbReference>
<organism evidence="11">
    <name type="scientific">freshwater metagenome</name>
    <dbReference type="NCBI Taxonomy" id="449393"/>
    <lineage>
        <taxon>unclassified sequences</taxon>
        <taxon>metagenomes</taxon>
        <taxon>ecological metagenomes</taxon>
    </lineage>
</organism>
<dbReference type="GO" id="GO:0044038">
    <property type="term" value="P:cell wall macromolecule biosynthetic process"/>
    <property type="evidence" value="ECO:0007669"/>
    <property type="project" value="TreeGrafter"/>
</dbReference>
<feature type="transmembrane region" description="Helical" evidence="7">
    <location>
        <begin position="314"/>
        <end position="333"/>
    </location>
</feature>
<feature type="transmembrane region" description="Helical" evidence="7">
    <location>
        <begin position="112"/>
        <end position="130"/>
    </location>
</feature>
<keyword evidence="2" id="KW-1003">Cell membrane</keyword>
<feature type="transmembrane region" description="Helical" evidence="7">
    <location>
        <begin position="165"/>
        <end position="187"/>
    </location>
</feature>
<keyword evidence="4 7" id="KW-0812">Transmembrane</keyword>
<proteinExistence type="predicted"/>
<accession>A0A6J7S558</accession>
<feature type="transmembrane region" description="Helical" evidence="7">
    <location>
        <begin position="48"/>
        <end position="69"/>
    </location>
</feature>
<name>A0A6J7S558_9ZZZZ</name>
<evidence type="ECO:0000256" key="5">
    <source>
        <dbReference type="ARBA" id="ARBA00022989"/>
    </source>
</evidence>
<evidence type="ECO:0000313" key="10">
    <source>
        <dbReference type="EMBL" id="CAB4890685.1"/>
    </source>
</evidence>
<feature type="transmembrane region" description="Helical" evidence="7">
    <location>
        <begin position="377"/>
        <end position="395"/>
    </location>
</feature>
<feature type="transmembrane region" description="Helical" evidence="7">
    <location>
        <begin position="468"/>
        <end position="489"/>
    </location>
</feature>
<evidence type="ECO:0000313" key="9">
    <source>
        <dbReference type="EMBL" id="CAB4769402.1"/>
    </source>
</evidence>
<feature type="transmembrane region" description="Helical" evidence="7">
    <location>
        <begin position="6"/>
        <end position="27"/>
    </location>
</feature>
<evidence type="ECO:0000313" key="11">
    <source>
        <dbReference type="EMBL" id="CAB5035540.1"/>
    </source>
</evidence>
<dbReference type="EMBL" id="CAEZXW010000032">
    <property type="protein sequence ID" value="CAB4701792.1"/>
    <property type="molecule type" value="Genomic_DNA"/>
</dbReference>
<dbReference type="Pfam" id="PF00953">
    <property type="entry name" value="Glycos_transf_4"/>
    <property type="match status" value="1"/>
</dbReference>
<keyword evidence="5 7" id="KW-1133">Transmembrane helix</keyword>
<feature type="transmembrane region" description="Helical" evidence="7">
    <location>
        <begin position="259"/>
        <end position="281"/>
    </location>
</feature>
<sequence>MREYLFAALIASAVTYLATPFFKSLAIRLGAMAPIRARDVHLVPTPRWGGLAMLVGLAVGLVVAYHLPLLHKAFENSHDPIAIASGALVIVLLGAADDLWELDALTKLAGQALAAGVMAIQGVQLLWLPINGVTALPPTLGVVATVLVVLVAINAVNFVDGLDGLAAGIVAIGGIAFFSFSYLLAVINGFSRAGTATLFTALLVGICLGFLPHNVYPAKIFMGDSGSMLLGYLLAACTISITGQLDANALSAENLAPALLPLVLPLAILAIPLLDLGWAVIRRTAAGKSPFTPDKHHLHHRLLRIGHSPRGATSVLYVWTAAIAFPVSAIAFIPMRSALFIMVVALVLAAVFTRSLPAKEHDELRRMRRNNFEGATLRWAGSLSGGAVLLAVLYAEVVQRSDQVKAALLAGGVVALFFGISLLLGRLTRKSSPSGTMAWAMASYFAKLILLGALLLGMRSLDGVDHAYFGVTAITAVLLWLVGEVTAFLRMRIPTLVVEAENSSIVQSEGGGAHVI</sequence>
<keyword evidence="6 7" id="KW-0472">Membrane</keyword>
<protein>
    <submittedName>
        <fullName evidence="11">Unannotated protein</fullName>
    </submittedName>
</protein>
<dbReference type="GO" id="GO:0016780">
    <property type="term" value="F:phosphotransferase activity, for other substituted phosphate groups"/>
    <property type="evidence" value="ECO:0007669"/>
    <property type="project" value="InterPro"/>
</dbReference>
<evidence type="ECO:0000256" key="6">
    <source>
        <dbReference type="ARBA" id="ARBA00023136"/>
    </source>
</evidence>
<feature type="transmembrane region" description="Helical" evidence="7">
    <location>
        <begin position="136"/>
        <end position="158"/>
    </location>
</feature>
<dbReference type="AlphaFoldDB" id="A0A6J7S558"/>
<evidence type="ECO:0000256" key="4">
    <source>
        <dbReference type="ARBA" id="ARBA00022692"/>
    </source>
</evidence>
<evidence type="ECO:0000256" key="1">
    <source>
        <dbReference type="ARBA" id="ARBA00004651"/>
    </source>
</evidence>
<dbReference type="InterPro" id="IPR000715">
    <property type="entry name" value="Glycosyl_transferase_4"/>
</dbReference>
<dbReference type="CDD" id="cd06853">
    <property type="entry name" value="GT_WecA_like"/>
    <property type="match status" value="1"/>
</dbReference>
<feature type="transmembrane region" description="Helical" evidence="7">
    <location>
        <begin position="339"/>
        <end position="356"/>
    </location>
</feature>
<comment type="subcellular location">
    <subcellularLocation>
        <location evidence="1">Cell membrane</location>
        <topology evidence="1">Multi-pass membrane protein</topology>
    </subcellularLocation>
</comment>
<dbReference type="EMBL" id="CAEZZQ010000022">
    <property type="protein sequence ID" value="CAB4769402.1"/>
    <property type="molecule type" value="Genomic_DNA"/>
</dbReference>
<feature type="transmembrane region" description="Helical" evidence="7">
    <location>
        <begin position="193"/>
        <end position="216"/>
    </location>
</feature>
<dbReference type="EMBL" id="CAFBMD010000013">
    <property type="protein sequence ID" value="CAB4890685.1"/>
    <property type="molecule type" value="Genomic_DNA"/>
</dbReference>
<dbReference type="EMBL" id="CAFBQA010000009">
    <property type="protein sequence ID" value="CAB5035540.1"/>
    <property type="molecule type" value="Genomic_DNA"/>
</dbReference>
<evidence type="ECO:0000256" key="3">
    <source>
        <dbReference type="ARBA" id="ARBA00022679"/>
    </source>
</evidence>
<feature type="transmembrane region" description="Helical" evidence="7">
    <location>
        <begin position="407"/>
        <end position="425"/>
    </location>
</feature>
<dbReference type="GO" id="GO:0009103">
    <property type="term" value="P:lipopolysaccharide biosynthetic process"/>
    <property type="evidence" value="ECO:0007669"/>
    <property type="project" value="TreeGrafter"/>
</dbReference>
<feature type="transmembrane region" description="Helical" evidence="7">
    <location>
        <begin position="81"/>
        <end position="100"/>
    </location>
</feature>
<feature type="transmembrane region" description="Helical" evidence="7">
    <location>
        <begin position="228"/>
        <end position="247"/>
    </location>
</feature>
<gene>
    <name evidence="8" type="ORF">UFOPK2593_00667</name>
    <name evidence="9" type="ORF">UFOPK2894_00497</name>
    <name evidence="10" type="ORF">UFOPK3492_00322</name>
    <name evidence="11" type="ORF">UFOPK4234_00311</name>
    <name evidence="12" type="ORF">UFOPK4295_00661</name>
</gene>